<keyword evidence="4" id="KW-0119">Carbohydrate metabolism</keyword>
<dbReference type="GO" id="GO:0030245">
    <property type="term" value="P:cellulose catabolic process"/>
    <property type="evidence" value="ECO:0007669"/>
    <property type="project" value="UniProtKB-KW"/>
</dbReference>
<feature type="domain" description="Glycoside hydrolase family 5" evidence="10">
    <location>
        <begin position="248"/>
        <end position="581"/>
    </location>
</feature>
<dbReference type="OrthoDB" id="442731at2759"/>
<evidence type="ECO:0000256" key="4">
    <source>
        <dbReference type="ARBA" id="ARBA00023277"/>
    </source>
</evidence>
<evidence type="ECO:0000259" key="10">
    <source>
        <dbReference type="Pfam" id="PF00150"/>
    </source>
</evidence>
<keyword evidence="9" id="KW-0472">Membrane</keyword>
<keyword evidence="3" id="KW-0136">Cellulose degradation</keyword>
<evidence type="ECO:0000256" key="6">
    <source>
        <dbReference type="ARBA" id="ARBA00023326"/>
    </source>
</evidence>
<keyword evidence="2 7" id="KW-0378">Hydrolase</keyword>
<feature type="compositionally biased region" description="Polar residues" evidence="8">
    <location>
        <begin position="1"/>
        <end position="16"/>
    </location>
</feature>
<proteinExistence type="inferred from homology"/>
<evidence type="ECO:0000256" key="7">
    <source>
        <dbReference type="RuleBase" id="RU361153"/>
    </source>
</evidence>
<name>A0A9W6YNE3_9STRA</name>
<dbReference type="SUPFAM" id="SSF51445">
    <property type="entry name" value="(Trans)glycosidases"/>
    <property type="match status" value="1"/>
</dbReference>
<comment type="similarity">
    <text evidence="1 7">Belongs to the glycosyl hydrolase 5 (cellulase A) family.</text>
</comment>
<evidence type="ECO:0000256" key="1">
    <source>
        <dbReference type="ARBA" id="ARBA00005641"/>
    </source>
</evidence>
<dbReference type="GO" id="GO:0004553">
    <property type="term" value="F:hydrolase activity, hydrolyzing O-glycosyl compounds"/>
    <property type="evidence" value="ECO:0007669"/>
    <property type="project" value="InterPro"/>
</dbReference>
<keyword evidence="5 7" id="KW-0326">Glycosidase</keyword>
<feature type="region of interest" description="Disordered" evidence="8">
    <location>
        <begin position="1"/>
        <end position="88"/>
    </location>
</feature>
<keyword evidence="9" id="KW-0812">Transmembrane</keyword>
<evidence type="ECO:0000256" key="5">
    <source>
        <dbReference type="ARBA" id="ARBA00023295"/>
    </source>
</evidence>
<dbReference type="AlphaFoldDB" id="A0A9W6YNE3"/>
<evidence type="ECO:0000256" key="8">
    <source>
        <dbReference type="SAM" id="MobiDB-lite"/>
    </source>
</evidence>
<keyword evidence="12" id="KW-1185">Reference proteome</keyword>
<dbReference type="EMBL" id="BSXT01018926">
    <property type="protein sequence ID" value="GMG16232.1"/>
    <property type="molecule type" value="Genomic_DNA"/>
</dbReference>
<evidence type="ECO:0000313" key="12">
    <source>
        <dbReference type="Proteomes" id="UP001165121"/>
    </source>
</evidence>
<dbReference type="InterPro" id="IPR001547">
    <property type="entry name" value="Glyco_hydro_5"/>
</dbReference>
<evidence type="ECO:0000313" key="11">
    <source>
        <dbReference type="EMBL" id="GMG16232.1"/>
    </source>
</evidence>
<dbReference type="Pfam" id="PF00150">
    <property type="entry name" value="Cellulase"/>
    <property type="match status" value="1"/>
</dbReference>
<reference evidence="11" key="1">
    <citation type="submission" date="2023-04" db="EMBL/GenBank/DDBJ databases">
        <title>Phytophthora fragariaefolia NBRC 109709.</title>
        <authorList>
            <person name="Ichikawa N."/>
            <person name="Sato H."/>
            <person name="Tonouchi N."/>
        </authorList>
    </citation>
    <scope>NUCLEOTIDE SEQUENCE</scope>
    <source>
        <strain evidence="11">NBRC 109709</strain>
    </source>
</reference>
<sequence>MPTQRNVNATVDSPVSASRMPDSPSHNYNAMPNNRGDSHDIPDQDYTPQAPAREIFREPSEAHAQTISDRGGYSYSIRPTETDADPPSRVTFSYSAANNNSGSGVGLAGATPVALARPSMLERNIEAVSEATGEGFVAKTQHYKRQWPGVVLIALIVIGGVLAITFAAVHTHTSSKARQEAYEKRQAGASAITGGASGSGSDLVSDDGEVGNPKSYPDMGCELPDYQSKDGHIYAVSSNGTEVAVDIKGINWFGMETGTAIPLGLWDNSENGTTAYQIAYFLENNKFNAVRLPLCINWILTNQKPESTLINTAENRAISITSYMSLLKSLIKALAYRKIGVLISLHTLTSSVSGGLWYNDNITQSDFLDAVDTLTGDLCSDKYWNVIGLDLKNEPYEGTWGDGEDTDWRVGAQTIGNRMLKGCSNWMGFVEGIYASHTLTIDDTEYSFYDWYGSGLQKANEYPVEFSTDNKLVYAPHYYTPAVYPQVYLFGGGTSGDNGELDNYVELSNSSLKTRISATMDEMFGFIADNKSAALLLGEFGGLYATDLNPELTTKRCTDYSIEIMVENGWAGGFVWSLNPESAYQYNPADTYGTFTEGVLEDDWLTANSEFLEGLEAMNDLEHLRMMPCFETEDSNSGSSGSG</sequence>
<dbReference type="Proteomes" id="UP001165121">
    <property type="component" value="Unassembled WGS sequence"/>
</dbReference>
<evidence type="ECO:0000256" key="9">
    <source>
        <dbReference type="SAM" id="Phobius"/>
    </source>
</evidence>
<dbReference type="Gene3D" id="3.20.20.80">
    <property type="entry name" value="Glycosidases"/>
    <property type="match status" value="1"/>
</dbReference>
<feature type="region of interest" description="Disordered" evidence="8">
    <location>
        <begin position="188"/>
        <end position="211"/>
    </location>
</feature>
<dbReference type="PANTHER" id="PTHR35923">
    <property type="entry name" value="MAJOR EXTRACELLULAR ENDOGLUCANASE"/>
    <property type="match status" value="1"/>
</dbReference>
<accession>A0A9W6YNE3</accession>
<keyword evidence="9" id="KW-1133">Transmembrane helix</keyword>
<feature type="compositionally biased region" description="Low complexity" evidence="8">
    <location>
        <begin position="188"/>
        <end position="203"/>
    </location>
</feature>
<gene>
    <name evidence="11" type="ORF">Pfra01_002968800</name>
</gene>
<feature type="transmembrane region" description="Helical" evidence="9">
    <location>
        <begin position="149"/>
        <end position="169"/>
    </location>
</feature>
<keyword evidence="6" id="KW-0624">Polysaccharide degradation</keyword>
<dbReference type="PANTHER" id="PTHR35923:SF2">
    <property type="entry name" value="ENDOGLUCANASE"/>
    <property type="match status" value="1"/>
</dbReference>
<evidence type="ECO:0000256" key="2">
    <source>
        <dbReference type="ARBA" id="ARBA00022801"/>
    </source>
</evidence>
<evidence type="ECO:0000256" key="3">
    <source>
        <dbReference type="ARBA" id="ARBA00023001"/>
    </source>
</evidence>
<protein>
    <submittedName>
        <fullName evidence="11">Unnamed protein product</fullName>
    </submittedName>
</protein>
<dbReference type="InterPro" id="IPR017853">
    <property type="entry name" value="GH"/>
</dbReference>
<organism evidence="11 12">
    <name type="scientific">Phytophthora fragariaefolia</name>
    <dbReference type="NCBI Taxonomy" id="1490495"/>
    <lineage>
        <taxon>Eukaryota</taxon>
        <taxon>Sar</taxon>
        <taxon>Stramenopiles</taxon>
        <taxon>Oomycota</taxon>
        <taxon>Peronosporomycetes</taxon>
        <taxon>Peronosporales</taxon>
        <taxon>Peronosporaceae</taxon>
        <taxon>Phytophthora</taxon>
    </lineage>
</organism>
<comment type="caution">
    <text evidence="11">The sequence shown here is derived from an EMBL/GenBank/DDBJ whole genome shotgun (WGS) entry which is preliminary data.</text>
</comment>